<evidence type="ECO:0000313" key="3">
    <source>
        <dbReference type="Proteomes" id="UP000465240"/>
    </source>
</evidence>
<accession>A0ABQ1C4P8</accession>
<comment type="caution">
    <text evidence="2">The sequence shown here is derived from an EMBL/GenBank/DDBJ whole genome shotgun (WGS) entry which is preliminary data.</text>
</comment>
<dbReference type="Proteomes" id="UP000465240">
    <property type="component" value="Unassembled WGS sequence"/>
</dbReference>
<feature type="region of interest" description="Disordered" evidence="1">
    <location>
        <begin position="1"/>
        <end position="32"/>
    </location>
</feature>
<sequence>MRAAVHSRVNSKRKKGMANNTGSRISAGSPEKKPEIALTADRLLIARAVCAGIWPGISLGRHW</sequence>
<evidence type="ECO:0000313" key="2">
    <source>
        <dbReference type="EMBL" id="GFG79339.1"/>
    </source>
</evidence>
<protein>
    <submittedName>
        <fullName evidence="2">Uncharacterized protein</fullName>
    </submittedName>
</protein>
<reference evidence="2 3" key="1">
    <citation type="journal article" date="2019" name="Emerg. Microbes Infect.">
        <title>Comprehensive subspecies identification of 175 nontuberculous mycobacteria species based on 7547 genomic profiles.</title>
        <authorList>
            <person name="Matsumoto Y."/>
            <person name="Kinjo T."/>
            <person name="Motooka D."/>
            <person name="Nabeya D."/>
            <person name="Jung N."/>
            <person name="Uechi K."/>
            <person name="Horii T."/>
            <person name="Iida T."/>
            <person name="Fujita J."/>
            <person name="Nakamura S."/>
        </authorList>
    </citation>
    <scope>NUCLEOTIDE SEQUENCE [LARGE SCALE GENOMIC DNA]</scope>
    <source>
        <strain evidence="2 3">JCM 18565</strain>
    </source>
</reference>
<proteinExistence type="predicted"/>
<organism evidence="2 3">
    <name type="scientific">Mycobacterium paragordonae</name>
    <dbReference type="NCBI Taxonomy" id="1389713"/>
    <lineage>
        <taxon>Bacteria</taxon>
        <taxon>Bacillati</taxon>
        <taxon>Actinomycetota</taxon>
        <taxon>Actinomycetes</taxon>
        <taxon>Mycobacteriales</taxon>
        <taxon>Mycobacteriaceae</taxon>
        <taxon>Mycobacterium</taxon>
    </lineage>
</organism>
<dbReference type="EMBL" id="BLKX01000001">
    <property type="protein sequence ID" value="GFG79339.1"/>
    <property type="molecule type" value="Genomic_DNA"/>
</dbReference>
<evidence type="ECO:0000256" key="1">
    <source>
        <dbReference type="SAM" id="MobiDB-lite"/>
    </source>
</evidence>
<gene>
    <name evidence="2" type="ORF">MPRG_26150</name>
</gene>
<keyword evidence="3" id="KW-1185">Reference proteome</keyword>
<name>A0ABQ1C4P8_9MYCO</name>